<dbReference type="Gene3D" id="2.40.170.20">
    <property type="entry name" value="TonB-dependent receptor, beta-barrel domain"/>
    <property type="match status" value="1"/>
</dbReference>
<dbReference type="Pfam" id="PF13715">
    <property type="entry name" value="CarbopepD_reg_2"/>
    <property type="match status" value="1"/>
</dbReference>
<organism evidence="9 10">
    <name type="scientific">Aquimarina rubra</name>
    <dbReference type="NCBI Taxonomy" id="1920033"/>
    <lineage>
        <taxon>Bacteria</taxon>
        <taxon>Pseudomonadati</taxon>
        <taxon>Bacteroidota</taxon>
        <taxon>Flavobacteriia</taxon>
        <taxon>Flavobacteriales</taxon>
        <taxon>Flavobacteriaceae</taxon>
        <taxon>Aquimarina</taxon>
    </lineage>
</organism>
<keyword evidence="2 7" id="KW-0813">Transport</keyword>
<proteinExistence type="inferred from homology"/>
<evidence type="ECO:0000256" key="3">
    <source>
        <dbReference type="ARBA" id="ARBA00022452"/>
    </source>
</evidence>
<dbReference type="NCBIfam" id="TIGR04056">
    <property type="entry name" value="OMP_RagA_SusC"/>
    <property type="match status" value="1"/>
</dbReference>
<gene>
    <name evidence="9" type="ORF">ACFSR1_21500</name>
</gene>
<dbReference type="InterPro" id="IPR023997">
    <property type="entry name" value="TonB-dep_OMP_SusC/RagA_CS"/>
</dbReference>
<dbReference type="InterPro" id="IPR008969">
    <property type="entry name" value="CarboxyPept-like_regulatory"/>
</dbReference>
<dbReference type="PROSITE" id="PS52016">
    <property type="entry name" value="TONB_DEPENDENT_REC_3"/>
    <property type="match status" value="1"/>
</dbReference>
<dbReference type="Pfam" id="PF07715">
    <property type="entry name" value="Plug"/>
    <property type="match status" value="1"/>
</dbReference>
<dbReference type="Proteomes" id="UP001597319">
    <property type="component" value="Unassembled WGS sequence"/>
</dbReference>
<dbReference type="SUPFAM" id="SSF49464">
    <property type="entry name" value="Carboxypeptidase regulatory domain-like"/>
    <property type="match status" value="1"/>
</dbReference>
<evidence type="ECO:0000313" key="10">
    <source>
        <dbReference type="Proteomes" id="UP001597319"/>
    </source>
</evidence>
<dbReference type="EMBL" id="JBHULE010000035">
    <property type="protein sequence ID" value="MFD2565268.1"/>
    <property type="molecule type" value="Genomic_DNA"/>
</dbReference>
<keyword evidence="6 7" id="KW-0998">Cell outer membrane</keyword>
<dbReference type="SUPFAM" id="SSF56935">
    <property type="entry name" value="Porins"/>
    <property type="match status" value="1"/>
</dbReference>
<comment type="similarity">
    <text evidence="7">Belongs to the TonB-dependent receptor family.</text>
</comment>
<protein>
    <submittedName>
        <fullName evidence="9">SusC/RagA family TonB-linked outer membrane protein</fullName>
    </submittedName>
</protein>
<evidence type="ECO:0000256" key="1">
    <source>
        <dbReference type="ARBA" id="ARBA00004571"/>
    </source>
</evidence>
<feature type="domain" description="TonB-dependent receptor plug" evidence="8">
    <location>
        <begin position="115"/>
        <end position="217"/>
    </location>
</feature>
<keyword evidence="4 7" id="KW-0812">Transmembrane</keyword>
<keyword evidence="3 7" id="KW-1134">Transmembrane beta strand</keyword>
<sequence>MKLSFLTILLFTGILHQGLAQKMIKGTVTDPTDTPLPGASVLIQGTTTGTLTDFDGIFEIKAKEGAIIEISYVGFETANFAVTKEDEYTIQLNEEIDQLDQVIVVGYGTQRKAILTSSVSSVDGDDLAAEPVLNPLQALQGNAAGVQITSSDAPGQAPNVIIRGLGTIQGGREPLYVVDGILTNNINNINSSDIERIDVLKDAASLAIYGNRGANGVIMVTTKKGRSGKMKINFDSFTGFRDIVTRVEMADASSFVTFSNEARRRDLRRDGDPNNDNDTTGFLLANQQYNTNWLDEIIRQGLITNHNLSLSGGTDNIRSFFSMGFNKEEGILLGNDFDRLTLRSNTDYRISDSFTFSNNVSVQLANATPKSFNAFTNAYKQAPIIPVRDENGNFGTSKGLNNVSNPVKDLFFQDEDQKFFKIQGTFKLDYQILESLTATSRFSIENEQARFYQFVDILGLFLADDPTLTELDFFREDEDRPQTILRVEQSNIYRWFWDNYITFEKRFAEIHGIKATLGITAEEGKREFLVGTRVNVPSDRNLRFNLDTGDADDRQTSGGSFNDGLGKLFSYIARINYDYKDKYLLNGSYRRDGSSNFTKGKRFGDFFALSAGWVVSEESFMENSIFDVLKFRASYGELGNQNVPQNILNVTTGDGGFYPFGPDGELQQGITITGTIDEELTWETTNEIDFGVEYSVFNRRLTGEMDYYKRTNTNAILQIQLPDVFGFDPFNSHVGEVVNEGFEAVINWSDAIGELRYTLSSNFTYNQNELTKVTNPFFNEQDGGSIDNGQFTKRVTVGRPLGSFFLYDVIGIDDRGELVYDDVNNNGIVDEGDRKYFGSYIPKIVIGSSLSVDYKNFDFSIETLANLGNEVYNGKKAQRFGNENIEQQVFNRRWTSGRPSNTDPIASNDVPLSSTYFLESGDFFRINNITLGYTIPEDASGPFSKIRVYGTARNPIIFQKFSGFTPELVGDPLGTAGIELNAYPSLRSFYVGLNVSF</sequence>
<evidence type="ECO:0000256" key="4">
    <source>
        <dbReference type="ARBA" id="ARBA00022692"/>
    </source>
</evidence>
<dbReference type="Gene3D" id="2.60.40.1120">
    <property type="entry name" value="Carboxypeptidase-like, regulatory domain"/>
    <property type="match status" value="1"/>
</dbReference>
<dbReference type="NCBIfam" id="TIGR04057">
    <property type="entry name" value="SusC_RagA_signa"/>
    <property type="match status" value="1"/>
</dbReference>
<dbReference type="InterPro" id="IPR039426">
    <property type="entry name" value="TonB-dep_rcpt-like"/>
</dbReference>
<accession>A0ABW5LK70</accession>
<keyword evidence="5 7" id="KW-0472">Membrane</keyword>
<reference evidence="10" key="1">
    <citation type="journal article" date="2019" name="Int. J. Syst. Evol. Microbiol.">
        <title>The Global Catalogue of Microorganisms (GCM) 10K type strain sequencing project: providing services to taxonomists for standard genome sequencing and annotation.</title>
        <authorList>
            <consortium name="The Broad Institute Genomics Platform"/>
            <consortium name="The Broad Institute Genome Sequencing Center for Infectious Disease"/>
            <person name="Wu L."/>
            <person name="Ma J."/>
        </authorList>
    </citation>
    <scope>NUCLEOTIDE SEQUENCE [LARGE SCALE GENOMIC DNA]</scope>
    <source>
        <strain evidence="10">KCTC 52274</strain>
    </source>
</reference>
<dbReference type="InterPro" id="IPR037066">
    <property type="entry name" value="Plug_dom_sf"/>
</dbReference>
<evidence type="ECO:0000313" key="9">
    <source>
        <dbReference type="EMBL" id="MFD2565268.1"/>
    </source>
</evidence>
<comment type="caution">
    <text evidence="9">The sequence shown here is derived from an EMBL/GenBank/DDBJ whole genome shotgun (WGS) entry which is preliminary data.</text>
</comment>
<dbReference type="Gene3D" id="2.170.130.10">
    <property type="entry name" value="TonB-dependent receptor, plug domain"/>
    <property type="match status" value="1"/>
</dbReference>
<evidence type="ECO:0000256" key="5">
    <source>
        <dbReference type="ARBA" id="ARBA00023136"/>
    </source>
</evidence>
<dbReference type="RefSeq" id="WP_378295091.1">
    <property type="nucleotide sequence ID" value="NZ_JBHULE010000035.1"/>
</dbReference>
<name>A0ABW5LK70_9FLAO</name>
<dbReference type="InterPro" id="IPR036942">
    <property type="entry name" value="Beta-barrel_TonB_sf"/>
</dbReference>
<evidence type="ECO:0000256" key="2">
    <source>
        <dbReference type="ARBA" id="ARBA00022448"/>
    </source>
</evidence>
<comment type="subcellular location">
    <subcellularLocation>
        <location evidence="1 7">Cell outer membrane</location>
        <topology evidence="1 7">Multi-pass membrane protein</topology>
    </subcellularLocation>
</comment>
<dbReference type="InterPro" id="IPR023996">
    <property type="entry name" value="TonB-dep_OMP_SusC/RagA"/>
</dbReference>
<evidence type="ECO:0000256" key="6">
    <source>
        <dbReference type="ARBA" id="ARBA00023237"/>
    </source>
</evidence>
<keyword evidence="10" id="KW-1185">Reference proteome</keyword>
<evidence type="ECO:0000259" key="8">
    <source>
        <dbReference type="Pfam" id="PF07715"/>
    </source>
</evidence>
<dbReference type="InterPro" id="IPR012910">
    <property type="entry name" value="Plug_dom"/>
</dbReference>
<evidence type="ECO:0000256" key="7">
    <source>
        <dbReference type="PROSITE-ProRule" id="PRU01360"/>
    </source>
</evidence>